<proteinExistence type="predicted"/>
<dbReference type="PANTHER" id="PTHR34219">
    <property type="entry name" value="IRON-REGULATED INNER MEMBRANE PROTEIN-RELATED"/>
    <property type="match status" value="1"/>
</dbReference>
<gene>
    <name evidence="3" type="ORF">GCM10007049_12070</name>
</gene>
<feature type="transmembrane region" description="Helical" evidence="1">
    <location>
        <begin position="336"/>
        <end position="357"/>
    </location>
</feature>
<comment type="caution">
    <text evidence="3">The sequence shown here is derived from an EMBL/GenBank/DDBJ whole genome shotgun (WGS) entry which is preliminary data.</text>
</comment>
<evidence type="ECO:0000256" key="1">
    <source>
        <dbReference type="SAM" id="Phobius"/>
    </source>
</evidence>
<feature type="transmembrane region" description="Helical" evidence="1">
    <location>
        <begin position="144"/>
        <end position="166"/>
    </location>
</feature>
<dbReference type="AlphaFoldDB" id="A0A918UME0"/>
<protein>
    <recommendedName>
        <fullName evidence="2">PepSY domain-containing protein</fullName>
    </recommendedName>
</protein>
<dbReference type="Pfam" id="PF03929">
    <property type="entry name" value="PepSY_TM"/>
    <property type="match status" value="1"/>
</dbReference>
<dbReference type="Pfam" id="PF03413">
    <property type="entry name" value="PepSY"/>
    <property type="match status" value="1"/>
</dbReference>
<dbReference type="Proteomes" id="UP000619457">
    <property type="component" value="Unassembled WGS sequence"/>
</dbReference>
<keyword evidence="1" id="KW-1133">Transmembrane helix</keyword>
<feature type="domain" description="PepSY" evidence="2">
    <location>
        <begin position="56"/>
        <end position="117"/>
    </location>
</feature>
<feature type="transmembrane region" description="Helical" evidence="1">
    <location>
        <begin position="187"/>
        <end position="211"/>
    </location>
</feature>
<evidence type="ECO:0000313" key="4">
    <source>
        <dbReference type="Proteomes" id="UP000619457"/>
    </source>
</evidence>
<dbReference type="EMBL" id="BMWX01000002">
    <property type="protein sequence ID" value="GGZ21025.1"/>
    <property type="molecule type" value="Genomic_DNA"/>
</dbReference>
<name>A0A918UME0_9BACT</name>
<evidence type="ECO:0000313" key="3">
    <source>
        <dbReference type="EMBL" id="GGZ21025.1"/>
    </source>
</evidence>
<keyword evidence="4" id="KW-1185">Reference proteome</keyword>
<organism evidence="3 4">
    <name type="scientific">Echinicola pacifica</name>
    <dbReference type="NCBI Taxonomy" id="346377"/>
    <lineage>
        <taxon>Bacteria</taxon>
        <taxon>Pseudomonadati</taxon>
        <taxon>Bacteroidota</taxon>
        <taxon>Cytophagia</taxon>
        <taxon>Cytophagales</taxon>
        <taxon>Cyclobacteriaceae</taxon>
        <taxon>Echinicola</taxon>
    </lineage>
</organism>
<evidence type="ECO:0000259" key="2">
    <source>
        <dbReference type="Pfam" id="PF03413"/>
    </source>
</evidence>
<feature type="transmembrane region" description="Helical" evidence="1">
    <location>
        <begin position="406"/>
        <end position="424"/>
    </location>
</feature>
<accession>A0A918UME0</accession>
<dbReference type="InterPro" id="IPR005625">
    <property type="entry name" value="PepSY-ass_TM"/>
</dbReference>
<sequence length="434" mass="49851">MDKKLLWKIHNWVGLYAGLMIAFLSLTGAAALFRPEVDQLLNPQLTKVQPSPQRASLSKAVKEVLEMHPDKYLFEVELPREHLDSWNIRLRPNEAEEFNPMFWEVFVNPYTGEILGERNYFKTFSYFLRNIHVRFYEANYGRQIVGLIGLALLVSTITGFLIYGKFMKKQSFGKVRRKNMRITQADLHKYIGAAALIFNLMISISGAWLGWQSYIMTAAGKELPNAYSPDHKPLSAELDKRFVLNYDRIMDITQQAFPEMVPWDIRPSTNGDGLIHVLGDVAGQAYERRSNKLVLTKEQLEIVSRFKINEEGKLTKLYYIQEALHFGDFGGMSLKIIYAILAFTSGFLSISGFIIYLERTKKKRQEKPDFIALKPLLIRWTGGMLLSISLIAVLSIRYGIGLPSLLVGFIFYGFIIFYLARAVYLRFISISKHD</sequence>
<feature type="transmembrane region" description="Helical" evidence="1">
    <location>
        <begin position="12"/>
        <end position="33"/>
    </location>
</feature>
<dbReference type="InterPro" id="IPR025711">
    <property type="entry name" value="PepSY"/>
</dbReference>
<keyword evidence="1" id="KW-0812">Transmembrane</keyword>
<reference evidence="3" key="2">
    <citation type="submission" date="2020-09" db="EMBL/GenBank/DDBJ databases">
        <authorList>
            <person name="Sun Q."/>
            <person name="Kim S."/>
        </authorList>
    </citation>
    <scope>NUCLEOTIDE SEQUENCE</scope>
    <source>
        <strain evidence="3">KCTC 12368</strain>
    </source>
</reference>
<reference evidence="3" key="1">
    <citation type="journal article" date="2014" name="Int. J. Syst. Evol. Microbiol.">
        <title>Complete genome sequence of Corynebacterium casei LMG S-19264T (=DSM 44701T), isolated from a smear-ripened cheese.</title>
        <authorList>
            <consortium name="US DOE Joint Genome Institute (JGI-PGF)"/>
            <person name="Walter F."/>
            <person name="Albersmeier A."/>
            <person name="Kalinowski J."/>
            <person name="Ruckert C."/>
        </authorList>
    </citation>
    <scope>NUCLEOTIDE SEQUENCE</scope>
    <source>
        <strain evidence="3">KCTC 12368</strain>
    </source>
</reference>
<feature type="transmembrane region" description="Helical" evidence="1">
    <location>
        <begin position="377"/>
        <end position="400"/>
    </location>
</feature>
<keyword evidence="1" id="KW-0472">Membrane</keyword>